<sequence>MAESTTYGTNSLASDETLDVRSSARRQWMRWAFIGALVSILTIGVVVQVVASNWNQTIEISTATAEGDITCFQSSYDRNDGAYYRTLVGTWRDKEYELLYRSGHEHDVPRDYGLWGAFTEAASLQFQRLPREKQEEVLTLYFDKEHGGAYSFGRVPMGSCDFSLASYNFDETANDIKLVHFDVDVTHDVKTMIPFIKRTVKRSPDIKLFFAPWSPPAWMKRSSAEYNASMLGSMKPVGLRDDMRASWSLYFSKFITAYKNNGISFWGLTPQNEPEFAAPWEACAYDPAYEAAFIGDYLGPVLARDHPGLTLLVFDHNRNHMHQWADVIYHHPTASKYVHGMAFHWYEDGGERYMDGVDYPEYLNDTFFIDPNRFMLATESLNCPGVAVGQDAWFRDQRYGHDILTDLNNHLVGWVDWNLLLDHTGGQP</sequence>
<accession>A0ACC0VMW2</accession>
<keyword evidence="2" id="KW-1185">Reference proteome</keyword>
<evidence type="ECO:0000313" key="1">
    <source>
        <dbReference type="EMBL" id="KAI9907822.1"/>
    </source>
</evidence>
<dbReference type="Proteomes" id="UP001163321">
    <property type="component" value="Chromosome 8"/>
</dbReference>
<comment type="caution">
    <text evidence="1">The sequence shown here is derived from an EMBL/GenBank/DDBJ whole genome shotgun (WGS) entry which is preliminary data.</text>
</comment>
<gene>
    <name evidence="1" type="ORF">PsorP6_016235</name>
</gene>
<proteinExistence type="predicted"/>
<name>A0ACC0VMW2_9STRA</name>
<organism evidence="1 2">
    <name type="scientific">Peronosclerospora sorghi</name>
    <dbReference type="NCBI Taxonomy" id="230839"/>
    <lineage>
        <taxon>Eukaryota</taxon>
        <taxon>Sar</taxon>
        <taxon>Stramenopiles</taxon>
        <taxon>Oomycota</taxon>
        <taxon>Peronosporomycetes</taxon>
        <taxon>Peronosporales</taxon>
        <taxon>Peronosporaceae</taxon>
        <taxon>Peronosclerospora</taxon>
    </lineage>
</organism>
<reference evidence="1 2" key="1">
    <citation type="journal article" date="2022" name="bioRxiv">
        <title>The genome of the oomycete Peronosclerospora sorghi, a cosmopolitan pathogen of maize and sorghum, is inflated with dispersed pseudogenes.</title>
        <authorList>
            <person name="Fletcher K."/>
            <person name="Martin F."/>
            <person name="Isakeit T."/>
            <person name="Cavanaugh K."/>
            <person name="Magill C."/>
            <person name="Michelmore R."/>
        </authorList>
    </citation>
    <scope>NUCLEOTIDE SEQUENCE [LARGE SCALE GENOMIC DNA]</scope>
    <source>
        <strain evidence="1">P6</strain>
    </source>
</reference>
<evidence type="ECO:0000313" key="2">
    <source>
        <dbReference type="Proteomes" id="UP001163321"/>
    </source>
</evidence>
<protein>
    <submittedName>
        <fullName evidence="1">Uncharacterized protein</fullName>
    </submittedName>
</protein>
<dbReference type="EMBL" id="CM047587">
    <property type="protein sequence ID" value="KAI9907822.1"/>
    <property type="molecule type" value="Genomic_DNA"/>
</dbReference>